<protein>
    <submittedName>
        <fullName evidence="1">Uncharacterized protein</fullName>
    </submittedName>
</protein>
<dbReference type="RefSeq" id="YP_001604375.1">
    <property type="nucleotide sequence ID" value="NC_010155.1"/>
</dbReference>
<dbReference type="Proteomes" id="UP000001310">
    <property type="component" value="Segment"/>
</dbReference>
<dbReference type="KEGG" id="vg:5797808"/>
<sequence>MDKIRLLGSVAYVYKVFVSSLENMGIKVVSGALNEKSVVVAIPFQEFSEQLTADINKELWSVKIKNGKLFLVGMKELVDADLKEVNNKILSKLKKMGIDSTAYITDDGDAVVMVSLSDVILRILEKTLQETKTRAGNHMRSLRVQFGNDEKYGYVVIYMKSQKSDDVRKQLQEVLDNE</sequence>
<organism evidence="1 2">
    <name type="scientific">Betalipothrixvirus acidiani</name>
    <dbReference type="NCBI Taxonomy" id="346881"/>
    <lineage>
        <taxon>Viruses</taxon>
        <taxon>Adnaviria</taxon>
        <taxon>Zilligvirae</taxon>
        <taxon>Taleaviricota</taxon>
        <taxon>Tokiviricetes</taxon>
        <taxon>Ligamenvirales</taxon>
        <taxon>Lipothrixviridae</taxon>
        <taxon>Betalipothrixvirus</taxon>
    </lineage>
</organism>
<reference evidence="2" key="1">
    <citation type="journal article" date="2008" name="J. Virol.">
        <title>Structure of the acidianus filamentous virus 3 and comparative genomics of related archaeal lipothrixviruses.</title>
        <authorList>
            <person name="Vestergaard G."/>
            <person name="Aramayo R."/>
            <person name="Basta T."/>
            <person name="Haring M."/>
            <person name="Peng X."/>
            <person name="Brugger K."/>
            <person name="Chen L."/>
            <person name="Rachel R."/>
            <person name="Boisset N."/>
            <person name="Garrett R.A."/>
            <person name="Prangishvili D."/>
        </authorList>
    </citation>
    <scope>NUCLEOTIDE SEQUENCE [LARGE SCALE GENOMIC DNA]</scope>
</reference>
<dbReference type="EMBL" id="AM087120">
    <property type="protein sequence ID" value="CAJ31523.1"/>
    <property type="molecule type" value="Genomic_DNA"/>
</dbReference>
<accession>A7WKC2</accession>
<name>A7WKC2_9VIRU</name>
<keyword evidence="2" id="KW-1185">Reference proteome</keyword>
<proteinExistence type="predicted"/>
<evidence type="ECO:0000313" key="2">
    <source>
        <dbReference type="Proteomes" id="UP000001310"/>
    </source>
</evidence>
<dbReference type="GeneID" id="5797808"/>
<dbReference type="OrthoDB" id="10306at10239"/>
<evidence type="ECO:0000313" key="1">
    <source>
        <dbReference type="EMBL" id="CAJ31523.1"/>
    </source>
</evidence>